<dbReference type="Pfam" id="PF07883">
    <property type="entry name" value="Cupin_2"/>
    <property type="match status" value="1"/>
</dbReference>
<accession>A0A1N6E943</accession>
<dbReference type="InterPro" id="IPR013096">
    <property type="entry name" value="Cupin_2"/>
</dbReference>
<evidence type="ECO:0000313" key="3">
    <source>
        <dbReference type="Proteomes" id="UP000185221"/>
    </source>
</evidence>
<gene>
    <name evidence="2" type="ORF">SAMN05444394_1860</name>
</gene>
<keyword evidence="3" id="KW-1185">Reference proteome</keyword>
<name>A0A1N6E943_9BACT</name>
<dbReference type="Gene3D" id="2.60.120.10">
    <property type="entry name" value="Jelly Rolls"/>
    <property type="match status" value="1"/>
</dbReference>
<evidence type="ECO:0000259" key="1">
    <source>
        <dbReference type="Pfam" id="PF07883"/>
    </source>
</evidence>
<dbReference type="AlphaFoldDB" id="A0A1N6E943"/>
<evidence type="ECO:0000313" key="2">
    <source>
        <dbReference type="EMBL" id="SIN79550.1"/>
    </source>
</evidence>
<dbReference type="STRING" id="226505.SAMN05444394_1860"/>
<dbReference type="InterPro" id="IPR011051">
    <property type="entry name" value="RmlC_Cupin_sf"/>
</dbReference>
<dbReference type="Proteomes" id="UP000185221">
    <property type="component" value="Unassembled WGS sequence"/>
</dbReference>
<sequence>MVLRKHIIGYLIRSKSLKMSNYCVDLKSLVPVDNAHGFGKKLVFKKNDELDNSLTQIAIGVFQPDESCEEHMHPTMFEYFYFLNGEGTYRVGGEDIKIYNGLLLEIPAGVLHSLHNEGIDELRFLYWGVAI</sequence>
<reference evidence="3" key="1">
    <citation type="submission" date="2016-11" db="EMBL/GenBank/DDBJ databases">
        <authorList>
            <person name="Varghese N."/>
            <person name="Submissions S."/>
        </authorList>
    </citation>
    <scope>NUCLEOTIDE SEQUENCE [LARGE SCALE GENOMIC DNA]</scope>
    <source>
        <strain evidence="3">DSM 15292</strain>
    </source>
</reference>
<protein>
    <submittedName>
        <fullName evidence="2">Cupin domain-containing protein</fullName>
    </submittedName>
</protein>
<proteinExistence type="predicted"/>
<organism evidence="2 3">
    <name type="scientific">Algoriphagus halophilus</name>
    <dbReference type="NCBI Taxonomy" id="226505"/>
    <lineage>
        <taxon>Bacteria</taxon>
        <taxon>Pseudomonadati</taxon>
        <taxon>Bacteroidota</taxon>
        <taxon>Cytophagia</taxon>
        <taxon>Cytophagales</taxon>
        <taxon>Cyclobacteriaceae</taxon>
        <taxon>Algoriphagus</taxon>
    </lineage>
</organism>
<feature type="domain" description="Cupin type-2" evidence="1">
    <location>
        <begin position="61"/>
        <end position="126"/>
    </location>
</feature>
<dbReference type="InterPro" id="IPR014710">
    <property type="entry name" value="RmlC-like_jellyroll"/>
</dbReference>
<dbReference type="EMBL" id="FSRC01000001">
    <property type="protein sequence ID" value="SIN79550.1"/>
    <property type="molecule type" value="Genomic_DNA"/>
</dbReference>
<dbReference type="SUPFAM" id="SSF51182">
    <property type="entry name" value="RmlC-like cupins"/>
    <property type="match status" value="1"/>
</dbReference>